<proteinExistence type="predicted"/>
<dbReference type="EMBL" id="CAJNNW010021505">
    <property type="protein sequence ID" value="CAE8668066.1"/>
    <property type="molecule type" value="Genomic_DNA"/>
</dbReference>
<reference evidence="2" key="1">
    <citation type="submission" date="2021-02" db="EMBL/GenBank/DDBJ databases">
        <authorList>
            <person name="Dougan E. K."/>
            <person name="Rhodes N."/>
            <person name="Thang M."/>
            <person name="Chan C."/>
        </authorList>
    </citation>
    <scope>NUCLEOTIDE SEQUENCE</scope>
</reference>
<dbReference type="GO" id="GO:0005506">
    <property type="term" value="F:iron ion binding"/>
    <property type="evidence" value="ECO:0007669"/>
    <property type="project" value="InterPro"/>
</dbReference>
<keyword evidence="1" id="KW-1133">Transmembrane helix</keyword>
<keyword evidence="4" id="KW-1185">Reference proteome</keyword>
<evidence type="ECO:0000313" key="2">
    <source>
        <dbReference type="EMBL" id="CAE8641963.1"/>
    </source>
</evidence>
<dbReference type="Proteomes" id="UP000654075">
    <property type="component" value="Unassembled WGS sequence"/>
</dbReference>
<sequence length="525" mass="57866">MSKGDYRLCPMMSPGRAAPSDELVPHSSLPYALCSWAAFNMGCLLVLALWLGLGCLLYFALGENEAALGVFAAGILTLALLLLSFVLVYLCAKNSFQIWALKHPWNPLSRLFIPCISVFEGLEACNPAYLVGLRELHGKNFCCAGQVVLSDFAQIASSLASGQQRQASLGAQPLIASHFLGGAAPGGSRNTFLLALSDDDAPEEDSQHHGPFRKCLVENFLGHGSLSRQTDSTAVALLDTLEQDYAEMGMGESAFFDAPRKGWRGFWIRYSHYVLLGMDPADEAAMDTLQPLFGTDMLPLLHYLMPFGYFTSDTSFKKVAALYESSPALKDFEERCPAWHMMTKKELSELMVAVMRIAAITGTCQLGSTVMGNMPFPAYGGHATREIDVRQIWDYKLDLDDPLAVRRYVLECARLYPPVSAASRVAREDFEAEMSGQLHRFPAGTKVLIGHGLGMVDPEVWGSSSFDFDAERPLLETHTLAFNAVGTEPSQQARRQCPGQELVLETLVIVLQRLGRLRRLRLHRK</sequence>
<feature type="transmembrane region" description="Helical" evidence="1">
    <location>
        <begin position="37"/>
        <end position="61"/>
    </location>
</feature>
<evidence type="ECO:0000313" key="4">
    <source>
        <dbReference type="Proteomes" id="UP000654075"/>
    </source>
</evidence>
<dbReference type="AlphaFoldDB" id="A0A813HX45"/>
<name>A0A813HX45_POLGL</name>
<keyword evidence="1" id="KW-0812">Transmembrane</keyword>
<organism evidence="2 4">
    <name type="scientific">Polarella glacialis</name>
    <name type="common">Dinoflagellate</name>
    <dbReference type="NCBI Taxonomy" id="89957"/>
    <lineage>
        <taxon>Eukaryota</taxon>
        <taxon>Sar</taxon>
        <taxon>Alveolata</taxon>
        <taxon>Dinophyceae</taxon>
        <taxon>Suessiales</taxon>
        <taxon>Suessiaceae</taxon>
        <taxon>Polarella</taxon>
    </lineage>
</organism>
<keyword evidence="1" id="KW-0472">Membrane</keyword>
<evidence type="ECO:0000256" key="1">
    <source>
        <dbReference type="SAM" id="Phobius"/>
    </source>
</evidence>
<evidence type="ECO:0008006" key="5">
    <source>
        <dbReference type="Google" id="ProtNLM"/>
    </source>
</evidence>
<dbReference type="SUPFAM" id="SSF48264">
    <property type="entry name" value="Cytochrome P450"/>
    <property type="match status" value="1"/>
</dbReference>
<protein>
    <recommendedName>
        <fullName evidence="5">Cytochrome P450</fullName>
    </recommendedName>
</protein>
<dbReference type="EMBL" id="CAJNNV010033057">
    <property type="protein sequence ID" value="CAE8641963.1"/>
    <property type="molecule type" value="Genomic_DNA"/>
</dbReference>
<dbReference type="GO" id="GO:0020037">
    <property type="term" value="F:heme binding"/>
    <property type="evidence" value="ECO:0007669"/>
    <property type="project" value="InterPro"/>
</dbReference>
<dbReference type="GO" id="GO:0016705">
    <property type="term" value="F:oxidoreductase activity, acting on paired donors, with incorporation or reduction of molecular oxygen"/>
    <property type="evidence" value="ECO:0007669"/>
    <property type="project" value="InterPro"/>
</dbReference>
<accession>A0A813HX45</accession>
<dbReference type="GO" id="GO:0004497">
    <property type="term" value="F:monooxygenase activity"/>
    <property type="evidence" value="ECO:0007669"/>
    <property type="project" value="InterPro"/>
</dbReference>
<evidence type="ECO:0000313" key="3">
    <source>
        <dbReference type="EMBL" id="CAE8668066.1"/>
    </source>
</evidence>
<dbReference type="OMA" id="GRICPGK"/>
<dbReference type="OrthoDB" id="1470350at2759"/>
<gene>
    <name evidence="2" type="ORF">PGLA1383_LOCUS56526</name>
    <name evidence="3" type="ORF">PGLA2088_LOCUS16801</name>
</gene>
<comment type="caution">
    <text evidence="2">The sequence shown here is derived from an EMBL/GenBank/DDBJ whole genome shotgun (WGS) entry which is preliminary data.</text>
</comment>
<dbReference type="Gene3D" id="1.10.630.10">
    <property type="entry name" value="Cytochrome P450"/>
    <property type="match status" value="1"/>
</dbReference>
<dbReference type="Proteomes" id="UP000626109">
    <property type="component" value="Unassembled WGS sequence"/>
</dbReference>
<feature type="transmembrane region" description="Helical" evidence="1">
    <location>
        <begin position="67"/>
        <end position="92"/>
    </location>
</feature>
<dbReference type="InterPro" id="IPR036396">
    <property type="entry name" value="Cyt_P450_sf"/>
</dbReference>